<proteinExistence type="inferred from homology"/>
<name>A0A8D8LVD6_9HEMI</name>
<feature type="domain" description="ERAP1-like C-terminal" evidence="3">
    <location>
        <begin position="579"/>
        <end position="884"/>
    </location>
</feature>
<dbReference type="InterPro" id="IPR045357">
    <property type="entry name" value="Aminopeptidase_N-like_N"/>
</dbReference>
<sequence>MAYRYLVLSLLLGIVSSNTILNILPRGYRLDLTPYPGDGVFKGRVRLDIVAYSEETDVIVLHAATALNVLTREIKVVRIADLDSSEEEDDATEEKKLQIKNVERVTEREELIINLQNKIKRDVTYQIDITFDGSLANHPSKAFWQQTYMEENNQKKWIVGLNLKNGFARQVFPCMDEPRFKTWFELSVTHKTEFQIMSSMPIHDTVNFTKEGAFVTDHFQRSPPMSVGSLALFMHDFQVPPVNYENGLHDFPLPVGIKSGVWGRHDFYLSLSKAHSLLPSVLIALELYMSRPFPLPELNLVALPNFSEDEPIDSWGLMMFKESELMNGDSFWLTYKLAKYASSQWINHLTTPDGNATIFYEALQHFLAISVAKQIEQPSFNSYLNNLQTLYLEYSKPVPIPPYVKKTIDVSKLQLILHMLEHTLGTASFKAGFQTFLVRKEFKMYTDVDLWETLTEQLRLQVKIIIDVPRTNIEGIAHSWMFKDRLPLVTVTRDYEENSATITQEAYLQNINSYSMYYNRCYTVETNKALPDVWWIPVVIVTEDKMNDYENISKIVHWLEPQEKQKIFIKDRNLTTKNFMVFNPGNIGPFIVNYDLQNWYLLSQKASTLPEPIRIQVLHDSLSLAIIGRLNYTVALNMTHLLRKEQEATVWRTFYPLAEQMRKQFIGTELARPFDAYIRTLVQPVFDALGPPNSNESALKSDFRAKTKHTLCASGHETCIKEARTVFEQWTKNAAPDFGMPIASSYLCTVFAWGTMEEWNFALDRFINFPSENRTQGEKVFLLRTLSGCPQNATKLEKLLNMTLINETSSKHFTEEDKFLVLQAMGIQNPGAHSILFLFLEKNWSTLKANMSQNLWEYYLRIAFVQGTNEATYKQIEALYQNKAHDLNVVEKEICQNSMKYSETRLKWNQNNVAAMYNWLNSTLNNPTLKPMQSFQFRDIIKKT</sequence>
<dbReference type="Gene3D" id="2.60.40.1910">
    <property type="match status" value="1"/>
</dbReference>
<feature type="domain" description="Aminopeptidase N-like N-terminal" evidence="4">
    <location>
        <begin position="25"/>
        <end position="226"/>
    </location>
</feature>
<dbReference type="Gene3D" id="1.10.390.10">
    <property type="entry name" value="Neutral Protease Domain 2"/>
    <property type="match status" value="1"/>
</dbReference>
<comment type="similarity">
    <text evidence="1">Belongs to the peptidase M1 family.</text>
</comment>
<dbReference type="GO" id="GO:0005615">
    <property type="term" value="C:extracellular space"/>
    <property type="evidence" value="ECO:0007669"/>
    <property type="project" value="TreeGrafter"/>
</dbReference>
<evidence type="ECO:0000313" key="5">
    <source>
        <dbReference type="EMBL" id="CAG6612677.1"/>
    </source>
</evidence>
<feature type="signal peptide" evidence="2">
    <location>
        <begin position="1"/>
        <end position="17"/>
    </location>
</feature>
<dbReference type="AlphaFoldDB" id="A0A8D8LVD6"/>
<dbReference type="PANTHER" id="PTHR11533:SF18">
    <property type="entry name" value="FI02158P"/>
    <property type="match status" value="1"/>
</dbReference>
<dbReference type="Gene3D" id="2.60.40.1730">
    <property type="entry name" value="tricorn interacting facor f3 domain"/>
    <property type="match status" value="1"/>
</dbReference>
<accession>A0A8D8LVD6</accession>
<dbReference type="Pfam" id="PF11838">
    <property type="entry name" value="ERAP1_C"/>
    <property type="match status" value="1"/>
</dbReference>
<reference evidence="5" key="1">
    <citation type="submission" date="2021-05" db="EMBL/GenBank/DDBJ databases">
        <authorList>
            <person name="Alioto T."/>
            <person name="Alioto T."/>
            <person name="Gomez Garrido J."/>
        </authorList>
    </citation>
    <scope>NUCLEOTIDE SEQUENCE</scope>
</reference>
<evidence type="ECO:0000259" key="3">
    <source>
        <dbReference type="Pfam" id="PF11838"/>
    </source>
</evidence>
<evidence type="ECO:0000259" key="4">
    <source>
        <dbReference type="Pfam" id="PF17900"/>
    </source>
</evidence>
<dbReference type="Gene3D" id="1.25.50.20">
    <property type="match status" value="1"/>
</dbReference>
<dbReference type="Pfam" id="PF17900">
    <property type="entry name" value="Peptidase_M1_N"/>
    <property type="match status" value="1"/>
</dbReference>
<dbReference type="InterPro" id="IPR024571">
    <property type="entry name" value="ERAP1-like_C_dom"/>
</dbReference>
<dbReference type="GO" id="GO:0016020">
    <property type="term" value="C:membrane"/>
    <property type="evidence" value="ECO:0007669"/>
    <property type="project" value="TreeGrafter"/>
</dbReference>
<dbReference type="SUPFAM" id="SSF55486">
    <property type="entry name" value="Metalloproteases ('zincins'), catalytic domain"/>
    <property type="match status" value="1"/>
</dbReference>
<evidence type="ECO:0000256" key="1">
    <source>
        <dbReference type="ARBA" id="ARBA00010136"/>
    </source>
</evidence>
<dbReference type="SUPFAM" id="SSF63737">
    <property type="entry name" value="Leukotriene A4 hydrolase N-terminal domain"/>
    <property type="match status" value="1"/>
</dbReference>
<feature type="chain" id="PRO_5034127144" evidence="2">
    <location>
        <begin position="18"/>
        <end position="944"/>
    </location>
</feature>
<dbReference type="InterPro" id="IPR042097">
    <property type="entry name" value="Aminopeptidase_N-like_N_sf"/>
</dbReference>
<keyword evidence="2" id="KW-0732">Signal</keyword>
<keyword evidence="5" id="KW-0031">Aminopeptidase</keyword>
<dbReference type="PANTHER" id="PTHR11533">
    <property type="entry name" value="PROTEASE M1 ZINC METALLOPROTEASE"/>
    <property type="match status" value="1"/>
</dbReference>
<dbReference type="InterPro" id="IPR027268">
    <property type="entry name" value="Peptidase_M4/M1_CTD_sf"/>
</dbReference>
<keyword evidence="5" id="KW-0645">Protease</keyword>
<organism evidence="5">
    <name type="scientific">Cacopsylla melanoneura</name>
    <dbReference type="NCBI Taxonomy" id="428564"/>
    <lineage>
        <taxon>Eukaryota</taxon>
        <taxon>Metazoa</taxon>
        <taxon>Ecdysozoa</taxon>
        <taxon>Arthropoda</taxon>
        <taxon>Hexapoda</taxon>
        <taxon>Insecta</taxon>
        <taxon>Pterygota</taxon>
        <taxon>Neoptera</taxon>
        <taxon>Paraneoptera</taxon>
        <taxon>Hemiptera</taxon>
        <taxon>Sternorrhyncha</taxon>
        <taxon>Psylloidea</taxon>
        <taxon>Psyllidae</taxon>
        <taxon>Psyllinae</taxon>
        <taxon>Cacopsylla</taxon>
    </lineage>
</organism>
<dbReference type="GO" id="GO:0004177">
    <property type="term" value="F:aminopeptidase activity"/>
    <property type="evidence" value="ECO:0007669"/>
    <property type="project" value="UniProtKB-KW"/>
</dbReference>
<protein>
    <submittedName>
        <fullName evidence="5">Aminopeptidase N</fullName>
    </submittedName>
</protein>
<dbReference type="InterPro" id="IPR050344">
    <property type="entry name" value="Peptidase_M1_aminopeptidases"/>
</dbReference>
<dbReference type="EMBL" id="HBUF01025169">
    <property type="protein sequence ID" value="CAG6612677.1"/>
    <property type="molecule type" value="Transcribed_RNA"/>
</dbReference>
<evidence type="ECO:0000256" key="2">
    <source>
        <dbReference type="SAM" id="SignalP"/>
    </source>
</evidence>
<keyword evidence="5" id="KW-0378">Hydrolase</keyword>
<dbReference type="GO" id="GO:0005737">
    <property type="term" value="C:cytoplasm"/>
    <property type="evidence" value="ECO:0007669"/>
    <property type="project" value="TreeGrafter"/>
</dbReference>